<reference evidence="5" key="1">
    <citation type="submission" date="2023-05" db="EMBL/GenBank/DDBJ databases">
        <authorList>
            <person name="Huff M."/>
        </authorList>
    </citation>
    <scope>NUCLEOTIDE SEQUENCE</scope>
</reference>
<keyword evidence="6" id="KW-1185">Reference proteome</keyword>
<dbReference type="Pfam" id="PF12928">
    <property type="entry name" value="tRNA_int_end_N2"/>
    <property type="match status" value="1"/>
</dbReference>
<feature type="compositionally biased region" description="Basic and acidic residues" evidence="3">
    <location>
        <begin position="1"/>
        <end position="18"/>
    </location>
</feature>
<evidence type="ECO:0000256" key="1">
    <source>
        <dbReference type="ARBA" id="ARBA00005736"/>
    </source>
</evidence>
<organism evidence="5 6">
    <name type="scientific">Fraxinus pennsylvanica</name>
    <dbReference type="NCBI Taxonomy" id="56036"/>
    <lineage>
        <taxon>Eukaryota</taxon>
        <taxon>Viridiplantae</taxon>
        <taxon>Streptophyta</taxon>
        <taxon>Embryophyta</taxon>
        <taxon>Tracheophyta</taxon>
        <taxon>Spermatophyta</taxon>
        <taxon>Magnoliopsida</taxon>
        <taxon>eudicotyledons</taxon>
        <taxon>Gunneridae</taxon>
        <taxon>Pentapetalae</taxon>
        <taxon>asterids</taxon>
        <taxon>lamiids</taxon>
        <taxon>Lamiales</taxon>
        <taxon>Oleaceae</taxon>
        <taxon>Oleeae</taxon>
        <taxon>Fraxinus</taxon>
    </lineage>
</organism>
<dbReference type="PANTHER" id="PTHR21027">
    <property type="entry name" value="TRNA-SPLICING ENDONUCLEASE SUBUNIT SEN54"/>
    <property type="match status" value="1"/>
</dbReference>
<sequence>MEDGERERLRFSEGRNDWGSDSEGSLEDLVDDELCYSSGDIPKLQFRKDVLKARWIEELGMAEVLERKGKMWTTTGIVRDGKLYCSIEETLFLAEIGALHILHGDDTYLSLKDLYEKVAKGTDGHGCSWESLEVYRHLKALGYIVGRHGIPWTSRSTKTNSIAENELDVTSCNMSSHGILITEMFDSLQFSEVRPKFEVYSPNSKFKKSSPGSPCFLLCLTSDHPPSKQAMEDLETRYEGNCIKFCCVEHGRVSFFSFTKVELPVLP</sequence>
<evidence type="ECO:0000313" key="5">
    <source>
        <dbReference type="EMBL" id="CAI9779499.1"/>
    </source>
</evidence>
<accession>A0AAD2E6W2</accession>
<protein>
    <recommendedName>
        <fullName evidence="4">tRNA-splicing endonuclease subunit Sen54 N-terminal domain-containing protein</fullName>
    </recommendedName>
</protein>
<dbReference type="Proteomes" id="UP000834106">
    <property type="component" value="Chromosome 17"/>
</dbReference>
<dbReference type="GO" id="GO:0000214">
    <property type="term" value="C:tRNA-intron endonuclease complex"/>
    <property type="evidence" value="ECO:0007669"/>
    <property type="project" value="TreeGrafter"/>
</dbReference>
<evidence type="ECO:0000313" key="6">
    <source>
        <dbReference type="Proteomes" id="UP000834106"/>
    </source>
</evidence>
<dbReference type="AlphaFoldDB" id="A0AAD2E6W2"/>
<evidence type="ECO:0000256" key="2">
    <source>
        <dbReference type="ARBA" id="ARBA00022694"/>
    </source>
</evidence>
<gene>
    <name evidence="5" type="ORF">FPE_LOCUS26929</name>
</gene>
<name>A0AAD2E6W2_9LAMI</name>
<feature type="region of interest" description="Disordered" evidence="3">
    <location>
        <begin position="1"/>
        <end position="25"/>
    </location>
</feature>
<feature type="domain" description="tRNA-splicing endonuclease subunit Sen54 N-terminal" evidence="4">
    <location>
        <begin position="42"/>
        <end position="102"/>
    </location>
</feature>
<dbReference type="InterPro" id="IPR024337">
    <property type="entry name" value="tRNA_splic_suSen54"/>
</dbReference>
<keyword evidence="2" id="KW-0819">tRNA processing</keyword>
<proteinExistence type="inferred from homology"/>
<dbReference type="GO" id="GO:0000379">
    <property type="term" value="P:tRNA-type intron splice site recognition and cleavage"/>
    <property type="evidence" value="ECO:0007669"/>
    <property type="project" value="TreeGrafter"/>
</dbReference>
<evidence type="ECO:0000259" key="4">
    <source>
        <dbReference type="Pfam" id="PF12928"/>
    </source>
</evidence>
<comment type="similarity">
    <text evidence="1">Belongs to the SEN54 family.</text>
</comment>
<dbReference type="EMBL" id="OU503052">
    <property type="protein sequence ID" value="CAI9779499.1"/>
    <property type="molecule type" value="Genomic_DNA"/>
</dbReference>
<dbReference type="InterPro" id="IPR024336">
    <property type="entry name" value="tRNA_splic_suSen54_N"/>
</dbReference>
<evidence type="ECO:0000256" key="3">
    <source>
        <dbReference type="SAM" id="MobiDB-lite"/>
    </source>
</evidence>
<dbReference type="PANTHER" id="PTHR21027:SF1">
    <property type="entry name" value="TRNA-SPLICING ENDONUCLEASE SUBUNIT SEN54"/>
    <property type="match status" value="1"/>
</dbReference>